<dbReference type="Proteomes" id="UP001190465">
    <property type="component" value="Chromosome"/>
</dbReference>
<evidence type="ECO:0000313" key="1">
    <source>
        <dbReference type="EMBL" id="CAJ1511119.1"/>
    </source>
</evidence>
<sequence length="72" mass="8190">MSTHQQSAIARRHGGAKHRFRRFVEPLQILGDKQSRDLESVPYGEVRTLVSTFGTFTRGTIQCRHGLLLSPR</sequence>
<proteinExistence type="predicted"/>
<keyword evidence="2" id="KW-1185">Reference proteome</keyword>
<accession>A0ABM9M7E6</accession>
<protein>
    <submittedName>
        <fullName evidence="1">Uncharacterized protein</fullName>
    </submittedName>
</protein>
<reference evidence="1 2" key="1">
    <citation type="submission" date="2023-08" db="EMBL/GenBank/DDBJ databases">
        <authorList>
            <person name="Folkvardsen B D."/>
            <person name="Norman A."/>
        </authorList>
    </citation>
    <scope>NUCLEOTIDE SEQUENCE [LARGE SCALE GENOMIC DNA]</scope>
    <source>
        <strain evidence="1 2">Mu0053</strain>
    </source>
</reference>
<dbReference type="RefSeq" id="WP_308480291.1">
    <property type="nucleotide sequence ID" value="NZ_OY726397.1"/>
</dbReference>
<evidence type="ECO:0000313" key="2">
    <source>
        <dbReference type="Proteomes" id="UP001190465"/>
    </source>
</evidence>
<organism evidence="1 2">
    <name type="scientific">[Mycobacterium] burgundiense</name>
    <dbReference type="NCBI Taxonomy" id="3064286"/>
    <lineage>
        <taxon>Bacteria</taxon>
        <taxon>Bacillati</taxon>
        <taxon>Actinomycetota</taxon>
        <taxon>Actinomycetes</taxon>
        <taxon>Mycobacteriales</taxon>
        <taxon>Mycobacteriaceae</taxon>
        <taxon>Mycolicibacterium</taxon>
    </lineage>
</organism>
<name>A0ABM9M7E6_9MYCO</name>
<dbReference type="EMBL" id="OY726397">
    <property type="protein sequence ID" value="CAJ1511119.1"/>
    <property type="molecule type" value="Genomic_DNA"/>
</dbReference>
<gene>
    <name evidence="1" type="ORF">MU0053_005036</name>
</gene>